<dbReference type="PANTHER" id="PTHR47659:SF7">
    <property type="entry name" value="FUNGAL TRANSCRIPTIONAL REGULATORY PROTEIN, N-TERMINAL DOMAIN-CONTAINING PROTEIN"/>
    <property type="match status" value="1"/>
</dbReference>
<evidence type="ECO:0000256" key="2">
    <source>
        <dbReference type="ARBA" id="ARBA00023242"/>
    </source>
</evidence>
<dbReference type="InterPro" id="IPR001138">
    <property type="entry name" value="Zn2Cys6_DnaBD"/>
</dbReference>
<evidence type="ECO:0000259" key="4">
    <source>
        <dbReference type="PROSITE" id="PS50048"/>
    </source>
</evidence>
<keyword evidence="1" id="KW-0479">Metal-binding</keyword>
<feature type="compositionally biased region" description="Polar residues" evidence="3">
    <location>
        <begin position="719"/>
        <end position="731"/>
    </location>
</feature>
<evidence type="ECO:0000313" key="5">
    <source>
        <dbReference type="EMBL" id="KAJ1962870.1"/>
    </source>
</evidence>
<feature type="compositionally biased region" description="Basic and acidic residues" evidence="3">
    <location>
        <begin position="336"/>
        <end position="351"/>
    </location>
</feature>
<comment type="caution">
    <text evidence="5">The sequence shown here is derived from an EMBL/GenBank/DDBJ whole genome shotgun (WGS) entry which is preliminary data.</text>
</comment>
<feature type="region of interest" description="Disordered" evidence="3">
    <location>
        <begin position="385"/>
        <end position="482"/>
    </location>
</feature>
<feature type="compositionally biased region" description="Polar residues" evidence="3">
    <location>
        <begin position="549"/>
        <end position="565"/>
    </location>
</feature>
<dbReference type="SMART" id="SM00066">
    <property type="entry name" value="GAL4"/>
    <property type="match status" value="1"/>
</dbReference>
<feature type="domain" description="Zn(2)-C6 fungal-type" evidence="4">
    <location>
        <begin position="16"/>
        <end position="47"/>
    </location>
</feature>
<feature type="compositionally biased region" description="Basic residues" evidence="3">
    <location>
        <begin position="51"/>
        <end position="68"/>
    </location>
</feature>
<feature type="region of interest" description="Disordered" evidence="3">
    <location>
        <begin position="528"/>
        <end position="646"/>
    </location>
</feature>
<feature type="region of interest" description="Disordered" evidence="3">
    <location>
        <begin position="703"/>
        <end position="759"/>
    </location>
</feature>
<dbReference type="GO" id="GO:0000981">
    <property type="term" value="F:DNA-binding transcription factor activity, RNA polymerase II-specific"/>
    <property type="evidence" value="ECO:0007669"/>
    <property type="project" value="InterPro"/>
</dbReference>
<dbReference type="CDD" id="cd00067">
    <property type="entry name" value="GAL4"/>
    <property type="match status" value="1"/>
</dbReference>
<sequence length="759" mass="82522">SDVMAAAAKRKQVKNACVNCQKACKKCDDARPCLRCVKYGLESTCRNSPRKERKKGVKRGPYKRRHVKADHDTSSVEGSTLGTNAEFDHAHRDSVTPDTSPSGPSYFSGYDTSTYYREGVPGSPTPEQDLTTEGTDTFKLHILSELCTAVLDQDQPGSAPPTLQSHWSKREAPWWVTADRPSPELVARLYPHTTTHTPRPSSPLIGSPAALEPSSYGNSLFYPFSTSPPVVPSTSMVRSSAPGLARPLGVSSSSRIGRRRSHTISGSHPLPHFASLVTLSRNYPDRTRHIPTYTTDGHGSLYPKPMALRSTRSVASLRTTPYSAKPSTAPWHSFRVSREEGNEHPEDRVELPHLSALTPTAESGADHSPPPVTDRLPSIQEVLQANEPVTKRPRSLSVTDHSLSPRSTRMDGYPKSMARASDPSLRSTRSKEPLRKSSYPPLAPAPPITQPRISSPSGTPSLPWNSTSPTPGIESLVARSKPPGPIVGTFPLPTNTPGVPRNLSLPSYGTGYDTRNAKGSYQTEASFVGSGERRSGGDGVTLPSPLPTPNQSTFNSEILSYSATHPTPLDHQPSRLPPLSSITQRPPPYSNVPRFKESTNVPEHVFPDPSQSKRTASLTVCTSAPRTESTASHSVNERPLSPQTTPLPQLFEKYQLKAEPHDTNTDKPLVSSLPAGLSHRCTKLHGPKLNGYLSWPTSPANGHHHFETKSGGLRRVSHSQDSLSQLWQHPSVSGGRNRGMTQSDSWPATPPSRVVSPMW</sequence>
<feature type="compositionally biased region" description="Polar residues" evidence="3">
    <location>
        <begin position="451"/>
        <end position="470"/>
    </location>
</feature>
<feature type="compositionally biased region" description="Polar residues" evidence="3">
    <location>
        <begin position="96"/>
        <end position="115"/>
    </location>
</feature>
<accession>A0A9W8APG2</accession>
<dbReference type="GO" id="GO:0008270">
    <property type="term" value="F:zinc ion binding"/>
    <property type="evidence" value="ECO:0007669"/>
    <property type="project" value="InterPro"/>
</dbReference>
<feature type="compositionally biased region" description="Basic and acidic residues" evidence="3">
    <location>
        <begin position="86"/>
        <end position="95"/>
    </location>
</feature>
<feature type="non-terminal residue" evidence="5">
    <location>
        <position position="1"/>
    </location>
</feature>
<feature type="region of interest" description="Disordered" evidence="3">
    <location>
        <begin position="47"/>
        <end position="131"/>
    </location>
</feature>
<dbReference type="OrthoDB" id="5575144at2759"/>
<evidence type="ECO:0000313" key="6">
    <source>
        <dbReference type="Proteomes" id="UP001150925"/>
    </source>
</evidence>
<keyword evidence="6" id="KW-1185">Reference proteome</keyword>
<dbReference type="PANTHER" id="PTHR47659">
    <property type="entry name" value="ZN(II)2CYS6 TRANSCRIPTION FACTOR (EUROFUNG)-RELATED"/>
    <property type="match status" value="1"/>
</dbReference>
<keyword evidence="2" id="KW-0539">Nucleus</keyword>
<feature type="region of interest" description="Disordered" evidence="3">
    <location>
        <begin position="318"/>
        <end position="351"/>
    </location>
</feature>
<name>A0A9W8APG2_9FUNG</name>
<organism evidence="5 6">
    <name type="scientific">Dispira parvispora</name>
    <dbReference type="NCBI Taxonomy" id="1520584"/>
    <lineage>
        <taxon>Eukaryota</taxon>
        <taxon>Fungi</taxon>
        <taxon>Fungi incertae sedis</taxon>
        <taxon>Zoopagomycota</taxon>
        <taxon>Kickxellomycotina</taxon>
        <taxon>Dimargaritomycetes</taxon>
        <taxon>Dimargaritales</taxon>
        <taxon>Dimargaritaceae</taxon>
        <taxon>Dispira</taxon>
    </lineage>
</organism>
<dbReference type="InterPro" id="IPR050335">
    <property type="entry name" value="ERT1_acuK_gluconeogen_tf"/>
</dbReference>
<proteinExistence type="predicted"/>
<gene>
    <name evidence="5" type="ORF">IWQ62_003393</name>
</gene>
<evidence type="ECO:0000256" key="3">
    <source>
        <dbReference type="SAM" id="MobiDB-lite"/>
    </source>
</evidence>
<evidence type="ECO:0000256" key="1">
    <source>
        <dbReference type="ARBA" id="ARBA00022723"/>
    </source>
</evidence>
<reference evidence="5" key="1">
    <citation type="submission" date="2022-07" db="EMBL/GenBank/DDBJ databases">
        <title>Phylogenomic reconstructions and comparative analyses of Kickxellomycotina fungi.</title>
        <authorList>
            <person name="Reynolds N.K."/>
            <person name="Stajich J.E."/>
            <person name="Barry K."/>
            <person name="Grigoriev I.V."/>
            <person name="Crous P."/>
            <person name="Smith M.E."/>
        </authorList>
    </citation>
    <scope>NUCLEOTIDE SEQUENCE</scope>
    <source>
        <strain evidence="5">RSA 1196</strain>
    </source>
</reference>
<dbReference type="Proteomes" id="UP001150925">
    <property type="component" value="Unassembled WGS sequence"/>
</dbReference>
<feature type="compositionally biased region" description="Polar residues" evidence="3">
    <location>
        <begin position="609"/>
        <end position="634"/>
    </location>
</feature>
<dbReference type="AlphaFoldDB" id="A0A9W8APG2"/>
<dbReference type="EMBL" id="JANBPY010000903">
    <property type="protein sequence ID" value="KAJ1962870.1"/>
    <property type="molecule type" value="Genomic_DNA"/>
</dbReference>
<feature type="compositionally biased region" description="Polar residues" evidence="3">
    <location>
        <begin position="396"/>
        <end position="407"/>
    </location>
</feature>
<dbReference type="PROSITE" id="PS50048">
    <property type="entry name" value="ZN2_CY6_FUNGAL_2"/>
    <property type="match status" value="1"/>
</dbReference>
<feature type="region of interest" description="Disordered" evidence="3">
    <location>
        <begin position="235"/>
        <end position="269"/>
    </location>
</feature>
<protein>
    <recommendedName>
        <fullName evidence="4">Zn(2)-C6 fungal-type domain-containing protein</fullName>
    </recommendedName>
</protein>